<feature type="region of interest" description="Disordered" evidence="12">
    <location>
        <begin position="318"/>
        <end position="338"/>
    </location>
</feature>
<organism evidence="15 16">
    <name type="scientific">Crassostrea virginica</name>
    <name type="common">Eastern oyster</name>
    <dbReference type="NCBI Taxonomy" id="6565"/>
    <lineage>
        <taxon>Eukaryota</taxon>
        <taxon>Metazoa</taxon>
        <taxon>Spiralia</taxon>
        <taxon>Lophotrochozoa</taxon>
        <taxon>Mollusca</taxon>
        <taxon>Bivalvia</taxon>
        <taxon>Autobranchia</taxon>
        <taxon>Pteriomorphia</taxon>
        <taxon>Ostreida</taxon>
        <taxon>Ostreoidea</taxon>
        <taxon>Ostreidae</taxon>
        <taxon>Crassostrea</taxon>
    </lineage>
</organism>
<dbReference type="OrthoDB" id="2133190at2759"/>
<comment type="subcellular location">
    <subcellularLocation>
        <location evidence="2">Endoplasmic reticulum membrane</location>
        <topology evidence="2">Multi-pass membrane protein</topology>
    </subcellularLocation>
    <subcellularLocation>
        <location evidence="1">Nucleus</location>
    </subcellularLocation>
</comment>
<evidence type="ECO:0000313" key="15">
    <source>
        <dbReference type="Proteomes" id="UP000694844"/>
    </source>
</evidence>
<dbReference type="CDD" id="cd18921">
    <property type="entry name" value="bHLHzip_SREBP1"/>
    <property type="match status" value="1"/>
</dbReference>
<reference evidence="16" key="1">
    <citation type="submission" date="2025-08" db="UniProtKB">
        <authorList>
            <consortium name="RefSeq"/>
        </authorList>
    </citation>
    <scope>IDENTIFICATION</scope>
    <source>
        <tissue evidence="16">Whole sample</tissue>
    </source>
</reference>
<feature type="coiled-coil region" evidence="11">
    <location>
        <begin position="144"/>
        <end position="194"/>
    </location>
</feature>
<keyword evidence="9" id="KW-0804">Transcription</keyword>
<evidence type="ECO:0000259" key="14">
    <source>
        <dbReference type="PROSITE" id="PS50888"/>
    </source>
</evidence>
<dbReference type="Proteomes" id="UP000694844">
    <property type="component" value="Chromosome 3"/>
</dbReference>
<feature type="compositionally biased region" description="Basic and acidic residues" evidence="12">
    <location>
        <begin position="1023"/>
        <end position="1040"/>
    </location>
</feature>
<feature type="domain" description="BHLH" evidence="14">
    <location>
        <begin position="332"/>
        <end position="382"/>
    </location>
</feature>
<gene>
    <name evidence="16" type="primary">LOC111125304</name>
</gene>
<sequence length="1105" mass="121915">MENVEGWTIPAAESLVDHGNDFLSANDFNSAALDDIDDIVQYMLSDTSSSKNDLFDGQLGLLKPDTDTFIDPQPLQDPVKQELSFVSDEQFDLTSSNNSSSVLLSDANFSGDGLPGLEGLDLLEATNGEPLKSPLVNISHFNSAQQLQQAALKLQKQAQLVQQQKQLLQLHQQQQQKQQQAQLLQQQLRLILQQAAQKSPPVVAQPPPQPQVQQQQVSLQQLQQLLLQSQALNQPVVTSISATSSSSPATQASHIVKTQNVTAQSQLVSSSSNIVTLSSISPSTLTPQQSSVTTTLPQVQTVVTSIPIQVVDSEKVPINRLNNPNKGPKKGEKRTSHNAIEKRYRLSINDKITELKDLVAGTEAKLNKSAILKKAIDYIKFLVNTNNRLKQENMALKLAASKHCNIEDLLKQTPLTPPSSEKGSPLHITQFGSDGESPPGSPMYESDSQSDSSLSGGNVMQTMRDQTRMALCIFMFGVLAFNPFGALIGTNSKGENFMGQHAGRTLKNVNDGVTSGWWDWMFPTLLLWVLNGVVCVGVLLRLLVFGEPVVKKNTEAAISFYRHKTQADAHLEKGNFSWATDQLRKCLASLGRPLPTSKLELVSGLAWNFLRQLLHRLVGKWMFTKPSSVGNKDDANSSARNAALVYHKLNQLHLSGHVPGSSWWGVNLCLCAINMAEAAGDALPLTQLAEIYATCAIRIQTTLPGKFRYFSKFLLSRARKACLTSGDRLPPSIQWLSHPEGYRFFVRGNWTLGGKTSLFTTLGCEADPLEHVAQMFREYMLEKALFSLVNPAKNKEGPTQSAEVLLYTQLLTDSATSTTKSVNLPGGGISTTTGGDELGQWWSAIVTVAINWLAGDEENAEAQYPMCDSFPQKLQQSDDPLPKAVLVAYRARRNLMSNTHGSSHCIRQCDRAGRLLRESLKLSYAKQNEQIVQFLQLMVCDWLLTTRTELWEKNCKEEGATASQTEMIAFQQDLNSLRKLAQTHKNILSKVFLHEATARMMAGASPARTQQLLDRSIRRRHTSKADKEGSDHSESDGTDRDQAKALLMAGKHLPENMLPCNNDRIALISEASKMYESLGDKKSLQNCRQMIMQFEDKLSATTVLC</sequence>
<evidence type="ECO:0000256" key="8">
    <source>
        <dbReference type="ARBA" id="ARBA00023136"/>
    </source>
</evidence>
<dbReference type="AlphaFoldDB" id="A0A8B8D944"/>
<evidence type="ECO:0000256" key="1">
    <source>
        <dbReference type="ARBA" id="ARBA00004123"/>
    </source>
</evidence>
<keyword evidence="3 13" id="KW-0812">Transmembrane</keyword>
<dbReference type="SMART" id="SM00353">
    <property type="entry name" value="HLH"/>
    <property type="match status" value="1"/>
</dbReference>
<feature type="compositionally biased region" description="Basic and acidic residues" evidence="12">
    <location>
        <begin position="329"/>
        <end position="338"/>
    </location>
</feature>
<dbReference type="GO" id="GO:0005789">
    <property type="term" value="C:endoplasmic reticulum membrane"/>
    <property type="evidence" value="ECO:0007669"/>
    <property type="project" value="UniProtKB-SubCell"/>
</dbReference>
<accession>A0A8B8D944</accession>
<keyword evidence="8 13" id="KW-0472">Membrane</keyword>
<dbReference type="Pfam" id="PF00010">
    <property type="entry name" value="HLH"/>
    <property type="match status" value="1"/>
</dbReference>
<dbReference type="GO" id="GO:0005634">
    <property type="term" value="C:nucleus"/>
    <property type="evidence" value="ECO:0007669"/>
    <property type="project" value="UniProtKB-SubCell"/>
</dbReference>
<keyword evidence="4" id="KW-0256">Endoplasmic reticulum</keyword>
<evidence type="ECO:0000256" key="11">
    <source>
        <dbReference type="SAM" id="Coils"/>
    </source>
</evidence>
<dbReference type="GO" id="GO:0000978">
    <property type="term" value="F:RNA polymerase II cis-regulatory region sequence-specific DNA binding"/>
    <property type="evidence" value="ECO:0007669"/>
    <property type="project" value="TreeGrafter"/>
</dbReference>
<keyword evidence="11" id="KW-0175">Coiled coil</keyword>
<dbReference type="GO" id="GO:0046983">
    <property type="term" value="F:protein dimerization activity"/>
    <property type="evidence" value="ECO:0007669"/>
    <property type="project" value="InterPro"/>
</dbReference>
<proteinExistence type="predicted"/>
<evidence type="ECO:0000313" key="16">
    <source>
        <dbReference type="RefSeq" id="XP_022324633.1"/>
    </source>
</evidence>
<keyword evidence="7" id="KW-0238">DNA-binding</keyword>
<evidence type="ECO:0000256" key="3">
    <source>
        <dbReference type="ARBA" id="ARBA00022692"/>
    </source>
</evidence>
<evidence type="ECO:0000256" key="12">
    <source>
        <dbReference type="SAM" id="MobiDB-lite"/>
    </source>
</evidence>
<keyword evidence="15" id="KW-1185">Reference proteome</keyword>
<evidence type="ECO:0000256" key="7">
    <source>
        <dbReference type="ARBA" id="ARBA00023125"/>
    </source>
</evidence>
<keyword evidence="5 13" id="KW-1133">Transmembrane helix</keyword>
<feature type="region of interest" description="Disordered" evidence="12">
    <location>
        <begin position="1002"/>
        <end position="1040"/>
    </location>
</feature>
<evidence type="ECO:0000256" key="9">
    <source>
        <dbReference type="ARBA" id="ARBA00023163"/>
    </source>
</evidence>
<evidence type="ECO:0000256" key="2">
    <source>
        <dbReference type="ARBA" id="ARBA00004477"/>
    </source>
</evidence>
<evidence type="ECO:0000256" key="5">
    <source>
        <dbReference type="ARBA" id="ARBA00022989"/>
    </source>
</evidence>
<evidence type="ECO:0000256" key="10">
    <source>
        <dbReference type="ARBA" id="ARBA00023242"/>
    </source>
</evidence>
<dbReference type="PROSITE" id="PS50888">
    <property type="entry name" value="BHLH"/>
    <property type="match status" value="1"/>
</dbReference>
<protein>
    <submittedName>
        <fullName evidence="16">Sterol regulatory element-binding protein 1-like</fullName>
    </submittedName>
</protein>
<dbReference type="GO" id="GO:0000981">
    <property type="term" value="F:DNA-binding transcription factor activity, RNA polymerase II-specific"/>
    <property type="evidence" value="ECO:0007669"/>
    <property type="project" value="TreeGrafter"/>
</dbReference>
<dbReference type="GeneID" id="111125304"/>
<dbReference type="SUPFAM" id="SSF47459">
    <property type="entry name" value="HLH, helix-loop-helix DNA-binding domain"/>
    <property type="match status" value="1"/>
</dbReference>
<evidence type="ECO:0000256" key="6">
    <source>
        <dbReference type="ARBA" id="ARBA00023015"/>
    </source>
</evidence>
<dbReference type="RefSeq" id="XP_022324633.1">
    <property type="nucleotide sequence ID" value="XM_022468925.1"/>
</dbReference>
<name>A0A8B8D944_CRAVI</name>
<keyword evidence="10" id="KW-0539">Nucleus</keyword>
<evidence type="ECO:0000256" key="4">
    <source>
        <dbReference type="ARBA" id="ARBA00022824"/>
    </source>
</evidence>
<dbReference type="InterPro" id="IPR036638">
    <property type="entry name" value="HLH_DNA-bd_sf"/>
</dbReference>
<keyword evidence="6" id="KW-0805">Transcription regulation</keyword>
<dbReference type="PANTHER" id="PTHR46062:SF1">
    <property type="entry name" value="LP12374P"/>
    <property type="match status" value="1"/>
</dbReference>
<dbReference type="PANTHER" id="PTHR46062">
    <property type="entry name" value="STEROL REGULATORY ELEMENT-BINDING PROTEIN"/>
    <property type="match status" value="1"/>
</dbReference>
<dbReference type="KEGG" id="cvn:111125304"/>
<feature type="transmembrane region" description="Helical" evidence="13">
    <location>
        <begin position="469"/>
        <end position="488"/>
    </location>
</feature>
<feature type="region of interest" description="Disordered" evidence="12">
    <location>
        <begin position="412"/>
        <end position="458"/>
    </location>
</feature>
<feature type="transmembrane region" description="Helical" evidence="13">
    <location>
        <begin position="525"/>
        <end position="544"/>
    </location>
</feature>
<dbReference type="InterPro" id="IPR011598">
    <property type="entry name" value="bHLH_dom"/>
</dbReference>
<evidence type="ECO:0000256" key="13">
    <source>
        <dbReference type="SAM" id="Phobius"/>
    </source>
</evidence>
<feature type="compositionally biased region" description="Low complexity" evidence="12">
    <location>
        <begin position="446"/>
        <end position="455"/>
    </location>
</feature>
<dbReference type="Gene3D" id="4.10.280.10">
    <property type="entry name" value="Helix-loop-helix DNA-binding domain"/>
    <property type="match status" value="1"/>
</dbReference>